<gene>
    <name evidence="3" type="ORF">X801_07560</name>
</gene>
<dbReference type="InterPro" id="IPR003767">
    <property type="entry name" value="Malate/L-lactate_DH-like"/>
</dbReference>
<dbReference type="InterPro" id="IPR043143">
    <property type="entry name" value="Mal/L-sulf/L-lact_DH-like_NADP"/>
</dbReference>
<keyword evidence="2" id="KW-0560">Oxidoreductase</keyword>
<evidence type="ECO:0000256" key="2">
    <source>
        <dbReference type="ARBA" id="ARBA00023002"/>
    </source>
</evidence>
<dbReference type="PANTHER" id="PTHR11091">
    <property type="entry name" value="OXIDOREDUCTASE-RELATED"/>
    <property type="match status" value="1"/>
</dbReference>
<dbReference type="EMBL" id="KV896952">
    <property type="protein sequence ID" value="OON16625.1"/>
    <property type="molecule type" value="Genomic_DNA"/>
</dbReference>
<dbReference type="PANTHER" id="PTHR11091:SF0">
    <property type="entry name" value="MALATE DEHYDROGENASE"/>
    <property type="match status" value="1"/>
</dbReference>
<accession>A0A1S8WQF6</accession>
<evidence type="ECO:0000313" key="4">
    <source>
        <dbReference type="Proteomes" id="UP000243686"/>
    </source>
</evidence>
<dbReference type="GO" id="GO:0016491">
    <property type="term" value="F:oxidoreductase activity"/>
    <property type="evidence" value="ECO:0007669"/>
    <property type="project" value="UniProtKB-KW"/>
</dbReference>
<reference evidence="3 4" key="1">
    <citation type="submission" date="2015-03" db="EMBL/GenBank/DDBJ databases">
        <title>Draft genome of the nematode, Opisthorchis viverrini.</title>
        <authorList>
            <person name="Mitreva M."/>
        </authorList>
    </citation>
    <scope>NUCLEOTIDE SEQUENCE [LARGE SCALE GENOMIC DNA]</scope>
    <source>
        <strain evidence="3">Khon Kaen</strain>
    </source>
</reference>
<protein>
    <submittedName>
        <fullName evidence="3">Uncharacterized protein</fullName>
    </submittedName>
</protein>
<proteinExistence type="inferred from homology"/>
<dbReference type="SUPFAM" id="SSF89733">
    <property type="entry name" value="L-sulfolactate dehydrogenase-like"/>
    <property type="match status" value="1"/>
</dbReference>
<dbReference type="Proteomes" id="UP000243686">
    <property type="component" value="Unassembled WGS sequence"/>
</dbReference>
<evidence type="ECO:0000256" key="1">
    <source>
        <dbReference type="ARBA" id="ARBA00006056"/>
    </source>
</evidence>
<sequence>MQYPPVRPPQCCVCTPGRQILSSYVIDDFSDNEYQSVEPNGQSFVAIDPNAFASGFGERLSDYMNSMRNLARVDKNVPVVIPGDPERAHIEECKKIGGIRYPPVLIDSMEPLSRRPDRHTV</sequence>
<dbReference type="Gene3D" id="3.30.1370.60">
    <property type="entry name" value="Hypothetical oxidoreductase yiak, domain 2"/>
    <property type="match status" value="1"/>
</dbReference>
<dbReference type="Pfam" id="PF02615">
    <property type="entry name" value="Ldh_2"/>
    <property type="match status" value="1"/>
</dbReference>
<keyword evidence="4" id="KW-1185">Reference proteome</keyword>
<name>A0A1S8WQF6_OPIVI</name>
<comment type="similarity">
    <text evidence="1">Belongs to the LDH2/MDH2 oxidoreductase family.</text>
</comment>
<organism evidence="3 4">
    <name type="scientific">Opisthorchis viverrini</name>
    <name type="common">Southeast Asian liver fluke</name>
    <dbReference type="NCBI Taxonomy" id="6198"/>
    <lineage>
        <taxon>Eukaryota</taxon>
        <taxon>Metazoa</taxon>
        <taxon>Spiralia</taxon>
        <taxon>Lophotrochozoa</taxon>
        <taxon>Platyhelminthes</taxon>
        <taxon>Trematoda</taxon>
        <taxon>Digenea</taxon>
        <taxon>Opisthorchiida</taxon>
        <taxon>Opisthorchiata</taxon>
        <taxon>Opisthorchiidae</taxon>
        <taxon>Opisthorchis</taxon>
    </lineage>
</organism>
<evidence type="ECO:0000313" key="3">
    <source>
        <dbReference type="EMBL" id="OON16625.1"/>
    </source>
</evidence>
<dbReference type="InterPro" id="IPR036111">
    <property type="entry name" value="Mal/L-sulfo/L-lacto_DH-like_sf"/>
</dbReference>
<dbReference type="AlphaFoldDB" id="A0A1S8WQF6"/>